<comment type="caution">
    <text evidence="3">The sequence shown here is derived from an EMBL/GenBank/DDBJ whole genome shotgun (WGS) entry which is preliminary data.</text>
</comment>
<gene>
    <name evidence="3" type="ORF">Pa4123_59660</name>
</gene>
<accession>A0ABQ5R1W8</accession>
<feature type="region of interest" description="Disordered" evidence="1">
    <location>
        <begin position="52"/>
        <end position="107"/>
    </location>
</feature>
<name>A0ABQ5R1W8_9ACTN</name>
<evidence type="ECO:0000256" key="2">
    <source>
        <dbReference type="SAM" id="Phobius"/>
    </source>
</evidence>
<dbReference type="Proteomes" id="UP001144280">
    <property type="component" value="Unassembled WGS sequence"/>
</dbReference>
<evidence type="ECO:0000313" key="4">
    <source>
        <dbReference type="Proteomes" id="UP001144280"/>
    </source>
</evidence>
<keyword evidence="2" id="KW-0812">Transmembrane</keyword>
<protein>
    <submittedName>
        <fullName evidence="3">Uncharacterized protein</fullName>
    </submittedName>
</protein>
<keyword evidence="2" id="KW-0472">Membrane</keyword>
<feature type="compositionally biased region" description="Basic and acidic residues" evidence="1">
    <location>
        <begin position="52"/>
        <end position="62"/>
    </location>
</feature>
<evidence type="ECO:0000313" key="3">
    <source>
        <dbReference type="EMBL" id="GLI00690.1"/>
    </source>
</evidence>
<dbReference type="RefSeq" id="WP_281901190.1">
    <property type="nucleotide sequence ID" value="NZ_BSDI01000034.1"/>
</dbReference>
<reference evidence="3" key="1">
    <citation type="submission" date="2022-12" db="EMBL/GenBank/DDBJ databases">
        <title>New Phytohabitans aurantiacus sp. RD004123 nov., an actinomycete isolated from soil.</title>
        <authorList>
            <person name="Triningsih D.W."/>
            <person name="Harunari E."/>
            <person name="Igarashi Y."/>
        </authorList>
    </citation>
    <scope>NUCLEOTIDE SEQUENCE</scope>
    <source>
        <strain evidence="3">RD004123</strain>
    </source>
</reference>
<evidence type="ECO:0000256" key="1">
    <source>
        <dbReference type="SAM" id="MobiDB-lite"/>
    </source>
</evidence>
<feature type="transmembrane region" description="Helical" evidence="2">
    <location>
        <begin position="6"/>
        <end position="27"/>
    </location>
</feature>
<keyword evidence="2" id="KW-1133">Transmembrane helix</keyword>
<dbReference type="EMBL" id="BSDI01000034">
    <property type="protein sequence ID" value="GLI00690.1"/>
    <property type="molecule type" value="Genomic_DNA"/>
</dbReference>
<organism evidence="3 4">
    <name type="scientific">Phytohabitans aurantiacus</name>
    <dbReference type="NCBI Taxonomy" id="3016789"/>
    <lineage>
        <taxon>Bacteria</taxon>
        <taxon>Bacillati</taxon>
        <taxon>Actinomycetota</taxon>
        <taxon>Actinomycetes</taxon>
        <taxon>Micromonosporales</taxon>
        <taxon>Micromonosporaceae</taxon>
    </lineage>
</organism>
<keyword evidence="4" id="KW-1185">Reference proteome</keyword>
<sequence>MGETAKWIVAVFPWLIPLLLILLAWGLHGADKSGKSIKITWNLVAFHIEISDKPQASKEQPGKSEIGAPNAEANRVDGSNKPDATGPPELPPGDARREAAGGGGAVS</sequence>
<proteinExistence type="predicted"/>